<dbReference type="CDD" id="cd11535">
    <property type="entry name" value="NTP-PPase_SsMazG"/>
    <property type="match status" value="1"/>
</dbReference>
<dbReference type="InterPro" id="IPR011411">
    <property type="entry name" value="MazG-related_YvdC"/>
</dbReference>
<proteinExistence type="predicted"/>
<dbReference type="AlphaFoldDB" id="Q1PXJ9"/>
<gene>
    <name evidence="3" type="ORF">KsCSTR_41810</name>
    <name evidence="4" type="ORF">KSMBR1_2955</name>
    <name evidence="2" type="ORF">kustc1208</name>
</gene>
<reference evidence="3 6" key="5">
    <citation type="submission" date="2020-02" db="EMBL/GenBank/DDBJ databases">
        <title>Newly sequenced genome of strain CSTR1 showed variability in Candidatus Kuenenia stuttgartiensis genomes.</title>
        <authorList>
            <person name="Ding C."/>
            <person name="Adrian L."/>
        </authorList>
    </citation>
    <scope>NUCLEOTIDE SEQUENCE [LARGE SCALE GENOMIC DNA]</scope>
    <source>
        <strain evidence="3 6">CSTR1</strain>
    </source>
</reference>
<sequence length="96" mass="11049">MNISKFQKLIEEMYLEKDSKRGLAKTFMWFTEEVGELSRALRDNNKEELEKEFADVLAWLFSLASISGVKMEEAIAKYTTGCPVCGKIPCMCEEIR</sequence>
<dbReference type="PANTHER" id="PTHR42702:SF1">
    <property type="entry name" value="REGULATORY PROTEIN FOR BETA-LACTAMASE"/>
    <property type="match status" value="1"/>
</dbReference>
<dbReference type="KEGG" id="kst:KSMBR1_2955"/>
<dbReference type="SUPFAM" id="SSF101386">
    <property type="entry name" value="all-alpha NTP pyrophosphatases"/>
    <property type="match status" value="1"/>
</dbReference>
<dbReference type="Pfam" id="PF03819">
    <property type="entry name" value="MazG"/>
    <property type="match status" value="1"/>
</dbReference>
<dbReference type="PIRSF" id="PIRSF036521">
    <property type="entry name" value="UCP036521_pph"/>
    <property type="match status" value="1"/>
</dbReference>
<protein>
    <recommendedName>
        <fullName evidence="1">NTP pyrophosphohydrolase MazG-like domain-containing protein</fullName>
    </recommendedName>
</protein>
<feature type="domain" description="NTP pyrophosphohydrolase MazG-like" evidence="1">
    <location>
        <begin position="26"/>
        <end position="78"/>
    </location>
</feature>
<dbReference type="EMBL" id="CT573073">
    <property type="protein sequence ID" value="CAJ71953.1"/>
    <property type="molecule type" value="Genomic_DNA"/>
</dbReference>
<evidence type="ECO:0000313" key="4">
    <source>
        <dbReference type="EMBL" id="SOH05434.1"/>
    </source>
</evidence>
<dbReference type="Proteomes" id="UP000501926">
    <property type="component" value="Chromosome"/>
</dbReference>
<reference evidence="4" key="3">
    <citation type="submission" date="2017-10" db="EMBL/GenBank/DDBJ databases">
        <authorList>
            <person name="Banno H."/>
            <person name="Chua N.-H."/>
        </authorList>
    </citation>
    <scope>NUCLEOTIDE SEQUENCE [LARGE SCALE GENOMIC DNA]</scope>
    <source>
        <strain evidence="4">Kuenenia_mbr1_ru-nijmegen</strain>
    </source>
</reference>
<evidence type="ECO:0000313" key="6">
    <source>
        <dbReference type="Proteomes" id="UP000501926"/>
    </source>
</evidence>
<dbReference type="EMBL" id="CP049055">
    <property type="protein sequence ID" value="QII13560.1"/>
    <property type="molecule type" value="Genomic_DNA"/>
</dbReference>
<evidence type="ECO:0000259" key="1">
    <source>
        <dbReference type="Pfam" id="PF03819"/>
    </source>
</evidence>
<keyword evidence="5" id="KW-1185">Reference proteome</keyword>
<dbReference type="Proteomes" id="UP000221734">
    <property type="component" value="Chromosome Kuenenia_stuttgartiensis_MBR1"/>
</dbReference>
<dbReference type="PANTHER" id="PTHR42702">
    <property type="entry name" value="NUCLEOTIDE PYROPHOSPHOHYDROLASE"/>
    <property type="match status" value="1"/>
</dbReference>
<dbReference type="RefSeq" id="WP_099326015.1">
    <property type="nucleotide sequence ID" value="NZ_CP049055.1"/>
</dbReference>
<dbReference type="InterPro" id="IPR004518">
    <property type="entry name" value="MazG-like_dom"/>
</dbReference>
<organism evidence="2">
    <name type="scientific">Kuenenia stuttgartiensis</name>
    <dbReference type="NCBI Taxonomy" id="174633"/>
    <lineage>
        <taxon>Bacteria</taxon>
        <taxon>Pseudomonadati</taxon>
        <taxon>Planctomycetota</taxon>
        <taxon>Candidatus Brocadiia</taxon>
        <taxon>Candidatus Brocadiales</taxon>
        <taxon>Candidatus Brocadiaceae</taxon>
        <taxon>Candidatus Kuenenia</taxon>
    </lineage>
</organism>
<evidence type="ECO:0000313" key="2">
    <source>
        <dbReference type="EMBL" id="CAJ71953.1"/>
    </source>
</evidence>
<reference evidence="5" key="4">
    <citation type="submission" date="2017-10" db="EMBL/GenBank/DDBJ databases">
        <authorList>
            <person name="Frank J."/>
        </authorList>
    </citation>
    <scope>NUCLEOTIDE SEQUENCE [LARGE SCALE GENOMIC DNA]</scope>
</reference>
<evidence type="ECO:0000313" key="5">
    <source>
        <dbReference type="Proteomes" id="UP000221734"/>
    </source>
</evidence>
<reference evidence="2" key="1">
    <citation type="journal article" date="2006" name="Nature">
        <title>Deciphering the evolution and metabolism of an anammox bacterium from a community genome.</title>
        <authorList>
            <person name="Strous M."/>
            <person name="Pelletier E."/>
            <person name="Mangenot S."/>
            <person name="Rattei T."/>
            <person name="Lehner A."/>
            <person name="Taylor M.W."/>
            <person name="Horn M."/>
            <person name="Daims H."/>
            <person name="Bartol-Mavel D."/>
            <person name="Wincker P."/>
            <person name="Barbe V."/>
            <person name="Fonknechten N."/>
            <person name="Vallenet D."/>
            <person name="Segurens B."/>
            <person name="Schenowitz-Truong C."/>
            <person name="Medigue C."/>
            <person name="Collingro A."/>
            <person name="Snel B."/>
            <person name="Dutilh B.E."/>
            <person name="OpDenCamp H.J.M."/>
            <person name="vanDerDrift C."/>
            <person name="Cirpus I."/>
            <person name="vanDePas-Schoonen K.T."/>
            <person name="Harhangi H.R."/>
            <person name="vanNiftrik L."/>
            <person name="Schmid M."/>
            <person name="Keltjens J."/>
            <person name="vanDeVossenberg J."/>
            <person name="Kartal B."/>
            <person name="Meier H."/>
            <person name="Frishman D."/>
            <person name="Huynen M.A."/>
            <person name="Mewes H."/>
            <person name="Weissenbach J."/>
            <person name="Jetten M.S.M."/>
            <person name="Wagner M."/>
            <person name="LePaslier D."/>
        </authorList>
    </citation>
    <scope>NUCLEOTIDE SEQUENCE</scope>
</reference>
<dbReference type="Gene3D" id="1.10.287.1080">
    <property type="entry name" value="MazG-like"/>
    <property type="match status" value="1"/>
</dbReference>
<accession>Q1PXJ9</accession>
<dbReference type="EMBL" id="LT934425">
    <property type="protein sequence ID" value="SOH05434.1"/>
    <property type="molecule type" value="Genomic_DNA"/>
</dbReference>
<dbReference type="OrthoDB" id="280497at2"/>
<reference evidence="2" key="2">
    <citation type="submission" date="2006-01" db="EMBL/GenBank/DDBJ databases">
        <authorList>
            <person name="Genoscope"/>
        </authorList>
    </citation>
    <scope>NUCLEOTIDE SEQUENCE</scope>
</reference>
<evidence type="ECO:0000313" key="3">
    <source>
        <dbReference type="EMBL" id="QII13560.1"/>
    </source>
</evidence>
<name>Q1PXJ9_KUEST</name>